<dbReference type="Proteomes" id="UP000248616">
    <property type="component" value="Unassembled WGS sequence"/>
</dbReference>
<evidence type="ECO:0000256" key="4">
    <source>
        <dbReference type="ARBA" id="ARBA00023136"/>
    </source>
</evidence>
<evidence type="ECO:0000256" key="1">
    <source>
        <dbReference type="ARBA" id="ARBA00004141"/>
    </source>
</evidence>
<accession>A0A2W7BTJ9</accession>
<evidence type="ECO:0000256" key="3">
    <source>
        <dbReference type="ARBA" id="ARBA00022989"/>
    </source>
</evidence>
<dbReference type="OrthoDB" id="9811373at2"/>
<keyword evidence="7" id="KW-1185">Reference proteome</keyword>
<dbReference type="RefSeq" id="WP_111548288.1">
    <property type="nucleotide sequence ID" value="NZ_MZXV01000076.1"/>
</dbReference>
<reference evidence="7" key="1">
    <citation type="submission" date="2017-03" db="EMBL/GenBank/DDBJ databases">
        <authorList>
            <person name="Safronova V.I."/>
            <person name="Sazanova A.L."/>
            <person name="Chirak E.R."/>
        </authorList>
    </citation>
    <scope>NUCLEOTIDE SEQUENCE [LARGE SCALE GENOMIC DNA]</scope>
    <source>
        <strain evidence="7">Ach-343</strain>
    </source>
</reference>
<comment type="subcellular location">
    <subcellularLocation>
        <location evidence="1">Membrane</location>
        <topology evidence="1">Multi-pass membrane protein</topology>
    </subcellularLocation>
</comment>
<feature type="transmembrane region" description="Helical" evidence="5">
    <location>
        <begin position="56"/>
        <end position="73"/>
    </location>
</feature>
<protein>
    <recommendedName>
        <fullName evidence="8">DoxX family protein</fullName>
    </recommendedName>
</protein>
<keyword evidence="4 5" id="KW-0472">Membrane</keyword>
<proteinExistence type="predicted"/>
<keyword evidence="2 5" id="KW-0812">Transmembrane</keyword>
<comment type="caution">
    <text evidence="6">The sequence shown here is derived from an EMBL/GenBank/DDBJ whole genome shotgun (WGS) entry which is preliminary data.</text>
</comment>
<gene>
    <name evidence="6" type="ORF">B5V02_33375</name>
</gene>
<evidence type="ECO:0000313" key="7">
    <source>
        <dbReference type="Proteomes" id="UP000248616"/>
    </source>
</evidence>
<name>A0A2W7BTJ9_9HYPH</name>
<sequence>MPTDLQTPSGSKAMLWTGRTMSGLVLLFLFMDGATKLMMIQPVVNATAQIGYPLDLVRPIGIIALVCAVLYAVPRTAVLGAILTTGLLGGAIASKMRLEEPLFSQVLFGVYIGVLAWGGLYLRDGRLRALFPVRRDPTA</sequence>
<dbReference type="EMBL" id="MZXV01000076">
    <property type="protein sequence ID" value="PZV34002.1"/>
    <property type="molecule type" value="Genomic_DNA"/>
</dbReference>
<dbReference type="GO" id="GO:0016020">
    <property type="term" value="C:membrane"/>
    <property type="evidence" value="ECO:0007669"/>
    <property type="project" value="UniProtKB-SubCell"/>
</dbReference>
<organism evidence="6 7">
    <name type="scientific">Mesorhizobium kowhaii</name>
    <dbReference type="NCBI Taxonomy" id="1300272"/>
    <lineage>
        <taxon>Bacteria</taxon>
        <taxon>Pseudomonadati</taxon>
        <taxon>Pseudomonadota</taxon>
        <taxon>Alphaproteobacteria</taxon>
        <taxon>Hyphomicrobiales</taxon>
        <taxon>Phyllobacteriaceae</taxon>
        <taxon>Mesorhizobium</taxon>
    </lineage>
</organism>
<dbReference type="InterPro" id="IPR032808">
    <property type="entry name" value="DoxX"/>
</dbReference>
<dbReference type="Pfam" id="PF13564">
    <property type="entry name" value="DoxX_2"/>
    <property type="match status" value="1"/>
</dbReference>
<evidence type="ECO:0000313" key="6">
    <source>
        <dbReference type="EMBL" id="PZV34002.1"/>
    </source>
</evidence>
<evidence type="ECO:0008006" key="8">
    <source>
        <dbReference type="Google" id="ProtNLM"/>
    </source>
</evidence>
<evidence type="ECO:0000256" key="2">
    <source>
        <dbReference type="ARBA" id="ARBA00022692"/>
    </source>
</evidence>
<keyword evidence="3 5" id="KW-1133">Transmembrane helix</keyword>
<dbReference type="AlphaFoldDB" id="A0A2W7BTJ9"/>
<evidence type="ECO:0000256" key="5">
    <source>
        <dbReference type="SAM" id="Phobius"/>
    </source>
</evidence>
<feature type="transmembrane region" description="Helical" evidence="5">
    <location>
        <begin position="102"/>
        <end position="122"/>
    </location>
</feature>